<proteinExistence type="predicted"/>
<keyword evidence="6" id="KW-1185">Reference proteome</keyword>
<dbReference type="PROSITE" id="PS50082">
    <property type="entry name" value="WD_REPEATS_2"/>
    <property type="match status" value="5"/>
</dbReference>
<keyword evidence="2" id="KW-0677">Repeat</keyword>
<feature type="repeat" description="WD" evidence="3">
    <location>
        <begin position="456"/>
        <end position="504"/>
    </location>
</feature>
<dbReference type="InterPro" id="IPR015943">
    <property type="entry name" value="WD40/YVTN_repeat-like_dom_sf"/>
</dbReference>
<dbReference type="PANTHER" id="PTHR19879">
    <property type="entry name" value="TRANSCRIPTION INITIATION FACTOR TFIID"/>
    <property type="match status" value="1"/>
</dbReference>
<evidence type="ECO:0000313" key="6">
    <source>
        <dbReference type="Proteomes" id="UP000023152"/>
    </source>
</evidence>
<name>X6N383_RETFI</name>
<reference evidence="5 6" key="1">
    <citation type="journal article" date="2013" name="Curr. Biol.">
        <title>The Genome of the Foraminiferan Reticulomyxa filosa.</title>
        <authorList>
            <person name="Glockner G."/>
            <person name="Hulsmann N."/>
            <person name="Schleicher M."/>
            <person name="Noegel A.A."/>
            <person name="Eichinger L."/>
            <person name="Gallinger C."/>
            <person name="Pawlowski J."/>
            <person name="Sierra R."/>
            <person name="Euteneuer U."/>
            <person name="Pillet L."/>
            <person name="Moustafa A."/>
            <person name="Platzer M."/>
            <person name="Groth M."/>
            <person name="Szafranski K."/>
            <person name="Schliwa M."/>
        </authorList>
    </citation>
    <scope>NUCLEOTIDE SEQUENCE [LARGE SCALE GENOMIC DNA]</scope>
</reference>
<gene>
    <name evidence="5" type="ORF">RFI_16695</name>
</gene>
<feature type="repeat" description="WD" evidence="3">
    <location>
        <begin position="306"/>
        <end position="341"/>
    </location>
</feature>
<dbReference type="PROSITE" id="PS00678">
    <property type="entry name" value="WD_REPEATS_1"/>
    <property type="match status" value="4"/>
</dbReference>
<dbReference type="CDD" id="cd00200">
    <property type="entry name" value="WD40"/>
    <property type="match status" value="1"/>
</dbReference>
<dbReference type="Proteomes" id="UP000023152">
    <property type="component" value="Unassembled WGS sequence"/>
</dbReference>
<protein>
    <submittedName>
        <fullName evidence="5">WD-40 repeat protein</fullName>
    </submittedName>
</protein>
<dbReference type="EMBL" id="ASPP01012520">
    <property type="protein sequence ID" value="ETO20521.1"/>
    <property type="molecule type" value="Genomic_DNA"/>
</dbReference>
<sequence>MEEEKQSCFDKNWILQTNKEISVICLICKQVANSPIEISCDEHKNMEGLLIVGENCLKKFLNQNPNSCPISGHKNCLYYHSRVAKYCVNELVVTCPLQFEKEKRDKLGDKCNFKDKIKYLSKHLESDCHLQMIWCHFKKFGCSHCCLRRKMDEHIKLSQRFHYDLMVKYISELQKIVQQYKNENLKLKQERQINENHLSRQSINNLDLKLNKIFIGHKSIVWSIDYSIFGDDQFICSGSDDKTIRLWDINNNKQLRSFDKDLESVLCVKFAPYLYYNHDQYVICFSSRDKKIRFWEFKDNKQIKIFHGHNDYISSIEFSQFNGGRYLFSGSGDNTIRLWDVAKVKGLNIFNGHENAVICVDISPLHMNKNYNDTKMNDIGVIGGNGYTICSASYDKTVRIWDIETIKQFNIFKGHEDYVHSVKYGSNELLNTILSGSSDKSVRLWDIRSNKQIQVFNGHTKIVYTVDYSPLIGSNIGNSNVICSGSADNTIRFWDIRSNKKELHVIKCDEEDNGISYLKWIQLKNEKYLNLCYCSKKGRIGIYG</sequence>
<dbReference type="Pfam" id="PF00400">
    <property type="entry name" value="WD40"/>
    <property type="match status" value="5"/>
</dbReference>
<accession>X6N383</accession>
<comment type="caution">
    <text evidence="5">The sequence shown here is derived from an EMBL/GenBank/DDBJ whole genome shotgun (WGS) entry which is preliminary data.</text>
</comment>
<dbReference type="OrthoDB" id="2305498at2759"/>
<dbReference type="InterPro" id="IPR019775">
    <property type="entry name" value="WD40_repeat_CS"/>
</dbReference>
<dbReference type="InterPro" id="IPR013083">
    <property type="entry name" value="Znf_RING/FYVE/PHD"/>
</dbReference>
<evidence type="ECO:0000256" key="2">
    <source>
        <dbReference type="ARBA" id="ARBA00022737"/>
    </source>
</evidence>
<dbReference type="SUPFAM" id="SSF50978">
    <property type="entry name" value="WD40 repeat-like"/>
    <property type="match status" value="1"/>
</dbReference>
<evidence type="ECO:0000256" key="1">
    <source>
        <dbReference type="ARBA" id="ARBA00022574"/>
    </source>
</evidence>
<dbReference type="PANTHER" id="PTHR19879:SF9">
    <property type="entry name" value="TRANSCRIPTION INITIATION FACTOR TFIID SUBUNIT 5"/>
    <property type="match status" value="1"/>
</dbReference>
<dbReference type="InterPro" id="IPR020472">
    <property type="entry name" value="WD40_PAC1"/>
</dbReference>
<feature type="repeat" description="WD" evidence="3">
    <location>
        <begin position="214"/>
        <end position="257"/>
    </location>
</feature>
<evidence type="ECO:0000313" key="5">
    <source>
        <dbReference type="EMBL" id="ETO20521.1"/>
    </source>
</evidence>
<dbReference type="Gene3D" id="3.30.40.10">
    <property type="entry name" value="Zinc/RING finger domain, C3HC4 (zinc finger)"/>
    <property type="match status" value="1"/>
</dbReference>
<feature type="repeat" description="WD" evidence="3">
    <location>
        <begin position="385"/>
        <end position="411"/>
    </location>
</feature>
<dbReference type="PROSITE" id="PS50294">
    <property type="entry name" value="WD_REPEATS_REGION"/>
    <property type="match status" value="4"/>
</dbReference>
<feature type="repeat" description="WD" evidence="3">
    <location>
        <begin position="412"/>
        <end position="455"/>
    </location>
</feature>
<dbReference type="PRINTS" id="PR00320">
    <property type="entry name" value="GPROTEINBRPT"/>
</dbReference>
<dbReference type="InterPro" id="IPR036322">
    <property type="entry name" value="WD40_repeat_dom_sf"/>
</dbReference>
<feature type="coiled-coil region" evidence="4">
    <location>
        <begin position="170"/>
        <end position="197"/>
    </location>
</feature>
<dbReference type="SMART" id="SM00320">
    <property type="entry name" value="WD40"/>
    <property type="match status" value="6"/>
</dbReference>
<organism evidence="5 6">
    <name type="scientific">Reticulomyxa filosa</name>
    <dbReference type="NCBI Taxonomy" id="46433"/>
    <lineage>
        <taxon>Eukaryota</taxon>
        <taxon>Sar</taxon>
        <taxon>Rhizaria</taxon>
        <taxon>Retaria</taxon>
        <taxon>Foraminifera</taxon>
        <taxon>Monothalamids</taxon>
        <taxon>Reticulomyxidae</taxon>
        <taxon>Reticulomyxa</taxon>
    </lineage>
</organism>
<keyword evidence="1 3" id="KW-0853">WD repeat</keyword>
<evidence type="ECO:0000256" key="3">
    <source>
        <dbReference type="PROSITE-ProRule" id="PRU00221"/>
    </source>
</evidence>
<dbReference type="Gene3D" id="2.130.10.10">
    <property type="entry name" value="YVTN repeat-like/Quinoprotein amine dehydrogenase"/>
    <property type="match status" value="2"/>
</dbReference>
<dbReference type="AlphaFoldDB" id="X6N383"/>
<evidence type="ECO:0000256" key="4">
    <source>
        <dbReference type="SAM" id="Coils"/>
    </source>
</evidence>
<keyword evidence="4" id="KW-0175">Coiled coil</keyword>
<dbReference type="InterPro" id="IPR001680">
    <property type="entry name" value="WD40_rpt"/>
</dbReference>